<evidence type="ECO:0000313" key="2">
    <source>
        <dbReference type="Proteomes" id="UP001168821"/>
    </source>
</evidence>
<sequence length="86" mass="10132">MIINDEEILEHWKKYFKQLLLNEDTNAGDTIKEKRTEPVTRIQNENIENEASILTKVENTIKNLKNSKRPGNDHIANEMINMEDCY</sequence>
<accession>A0AA38IVX8</accession>
<name>A0AA38IVX8_9CUCU</name>
<reference evidence="1" key="1">
    <citation type="journal article" date="2023" name="G3 (Bethesda)">
        <title>Whole genome assemblies of Zophobas morio and Tenebrio molitor.</title>
        <authorList>
            <person name="Kaur S."/>
            <person name="Stinson S.A."/>
            <person name="diCenzo G.C."/>
        </authorList>
    </citation>
    <scope>NUCLEOTIDE SEQUENCE</scope>
    <source>
        <strain evidence="1">QUZm001</strain>
    </source>
</reference>
<evidence type="ECO:0000313" key="1">
    <source>
        <dbReference type="EMBL" id="KAJ3660059.1"/>
    </source>
</evidence>
<gene>
    <name evidence="1" type="ORF">Zmor_011714</name>
</gene>
<comment type="caution">
    <text evidence="1">The sequence shown here is derived from an EMBL/GenBank/DDBJ whole genome shotgun (WGS) entry which is preliminary data.</text>
</comment>
<dbReference type="EMBL" id="JALNTZ010000003">
    <property type="protein sequence ID" value="KAJ3660059.1"/>
    <property type="molecule type" value="Genomic_DNA"/>
</dbReference>
<dbReference type="Proteomes" id="UP001168821">
    <property type="component" value="Unassembled WGS sequence"/>
</dbReference>
<proteinExistence type="predicted"/>
<keyword evidence="2" id="KW-1185">Reference proteome</keyword>
<dbReference type="AlphaFoldDB" id="A0AA38IVX8"/>
<protein>
    <submittedName>
        <fullName evidence="1">Uncharacterized protein</fullName>
    </submittedName>
</protein>
<organism evidence="1 2">
    <name type="scientific">Zophobas morio</name>
    <dbReference type="NCBI Taxonomy" id="2755281"/>
    <lineage>
        <taxon>Eukaryota</taxon>
        <taxon>Metazoa</taxon>
        <taxon>Ecdysozoa</taxon>
        <taxon>Arthropoda</taxon>
        <taxon>Hexapoda</taxon>
        <taxon>Insecta</taxon>
        <taxon>Pterygota</taxon>
        <taxon>Neoptera</taxon>
        <taxon>Endopterygota</taxon>
        <taxon>Coleoptera</taxon>
        <taxon>Polyphaga</taxon>
        <taxon>Cucujiformia</taxon>
        <taxon>Tenebrionidae</taxon>
        <taxon>Zophobas</taxon>
    </lineage>
</organism>